<evidence type="ECO:0000313" key="3">
    <source>
        <dbReference type="EMBL" id="AJK46183.1"/>
    </source>
</evidence>
<dbReference type="SUPFAM" id="SSF101756">
    <property type="entry name" value="Hypothetical protein YgiW"/>
    <property type="match status" value="1"/>
</dbReference>
<evidence type="ECO:0000313" key="4">
    <source>
        <dbReference type="Proteomes" id="UP000031838"/>
    </source>
</evidence>
<sequence>MKRMGMAILLGMFSVGAFARQGGPVSHDGFGSPGGFKGPTPGLTTVAQAKSLPDDAWVVLEGHIVKQIGHELYEFRDKSGTIRLDLDDKRWMGQTVVPTDKVHVEGEVDKDWNSVEIDVKTLRLMR</sequence>
<reference evidence="4" key="1">
    <citation type="submission" date="2011-03" db="EMBL/GenBank/DDBJ databases">
        <authorList>
            <person name="Voget S."/>
            <person name="Streit W.R."/>
            <person name="Jaeger K.E."/>
            <person name="Daniel R."/>
        </authorList>
    </citation>
    <scope>NUCLEOTIDE SEQUENCE [LARGE SCALE GENOMIC DNA]</scope>
    <source>
        <strain evidence="4">PG1</strain>
    </source>
</reference>
<dbReference type="Pfam" id="PF04076">
    <property type="entry name" value="BOF"/>
    <property type="match status" value="1"/>
</dbReference>
<dbReference type="Proteomes" id="UP000031838">
    <property type="component" value="Chromosome 1"/>
</dbReference>
<reference evidence="3 4" key="2">
    <citation type="journal article" date="2016" name="Appl. Microbiol. Biotechnol.">
        <title>Mutations improving production and secretion of extracellular lipase by Burkholderia glumae PG1.</title>
        <authorList>
            <person name="Knapp A."/>
            <person name="Voget S."/>
            <person name="Gao R."/>
            <person name="Zaburannyi N."/>
            <person name="Krysciak D."/>
            <person name="Breuer M."/>
            <person name="Hauer B."/>
            <person name="Streit W.R."/>
            <person name="Muller R."/>
            <person name="Daniel R."/>
            <person name="Jaeger K.E."/>
        </authorList>
    </citation>
    <scope>NUCLEOTIDE SEQUENCE [LARGE SCALE GENOMIC DNA]</scope>
    <source>
        <strain evidence="3 4">PG1</strain>
    </source>
</reference>
<dbReference type="KEGG" id="bgp:BGL_1c16730"/>
<dbReference type="AlphaFoldDB" id="A0A0B6RS13"/>
<evidence type="ECO:0000256" key="2">
    <source>
        <dbReference type="SAM" id="SignalP"/>
    </source>
</evidence>
<gene>
    <name evidence="3" type="ORF">BGL_1c16730</name>
</gene>
<dbReference type="EMBL" id="CP002580">
    <property type="protein sequence ID" value="AJK46183.1"/>
    <property type="molecule type" value="Genomic_DNA"/>
</dbReference>
<dbReference type="HOGENOM" id="CLU_118907_1_0_4"/>
<evidence type="ECO:0000256" key="1">
    <source>
        <dbReference type="ARBA" id="ARBA00022729"/>
    </source>
</evidence>
<dbReference type="KEGG" id="bpla:bpln_1g16440"/>
<keyword evidence="4" id="KW-1185">Reference proteome</keyword>
<dbReference type="PANTHER" id="PTHR36571">
    <property type="entry name" value="PROTEIN YGIW"/>
    <property type="match status" value="1"/>
</dbReference>
<proteinExistence type="predicted"/>
<dbReference type="NCBIfam" id="TIGR00156">
    <property type="entry name" value="YgiW/YdeI family stress tolerance OB fold protein"/>
    <property type="match status" value="1"/>
</dbReference>
<keyword evidence="1 2" id="KW-0732">Signal</keyword>
<feature type="signal peptide" evidence="2">
    <location>
        <begin position="1"/>
        <end position="19"/>
    </location>
</feature>
<dbReference type="InterPro" id="IPR016052">
    <property type="entry name" value="YgiW/YdeI"/>
</dbReference>
<dbReference type="NCBIfam" id="NF033674">
    <property type="entry name" value="stress_OB_fold"/>
    <property type="match status" value="1"/>
</dbReference>
<dbReference type="PANTHER" id="PTHR36571:SF1">
    <property type="entry name" value="PROTEIN YGIW"/>
    <property type="match status" value="1"/>
</dbReference>
<organism evidence="3 4">
    <name type="scientific">Burkholderia plantarii</name>
    <dbReference type="NCBI Taxonomy" id="41899"/>
    <lineage>
        <taxon>Bacteria</taxon>
        <taxon>Pseudomonadati</taxon>
        <taxon>Pseudomonadota</taxon>
        <taxon>Betaproteobacteria</taxon>
        <taxon>Burkholderiales</taxon>
        <taxon>Burkholderiaceae</taxon>
        <taxon>Burkholderia</taxon>
    </lineage>
</organism>
<protein>
    <submittedName>
        <fullName evidence="3">Uncharacterized protein</fullName>
    </submittedName>
</protein>
<name>A0A0B6RS13_BURPL</name>
<accession>A0A0B6RS13</accession>
<dbReference type="InterPro" id="IPR005220">
    <property type="entry name" value="CarO-like"/>
</dbReference>
<dbReference type="InterPro" id="IPR036700">
    <property type="entry name" value="BOBF_sf"/>
</dbReference>
<feature type="chain" id="PRO_5002122004" evidence="2">
    <location>
        <begin position="20"/>
        <end position="126"/>
    </location>
</feature>
<dbReference type="Gene3D" id="2.40.50.200">
    <property type="entry name" value="Bacterial OB-fold"/>
    <property type="match status" value="1"/>
</dbReference>